<dbReference type="SMART" id="SM00115">
    <property type="entry name" value="CASc"/>
    <property type="match status" value="1"/>
</dbReference>
<evidence type="ECO:0000259" key="8">
    <source>
        <dbReference type="PROSITE" id="PS50207"/>
    </source>
</evidence>
<dbReference type="GO" id="GO:0004197">
    <property type="term" value="F:cysteine-type endopeptidase activity"/>
    <property type="evidence" value="ECO:0007669"/>
    <property type="project" value="InterPro"/>
</dbReference>
<evidence type="ECO:0000256" key="3">
    <source>
        <dbReference type="ARBA" id="ARBA00022703"/>
    </source>
</evidence>
<evidence type="ECO:0000313" key="10">
    <source>
        <dbReference type="Proteomes" id="UP000504623"/>
    </source>
</evidence>
<keyword evidence="3" id="KW-0053">Apoptosis</keyword>
<feature type="domain" description="Caspase family p20" evidence="9">
    <location>
        <begin position="47"/>
        <end position="171"/>
    </location>
</feature>
<dbReference type="GO" id="GO:0043525">
    <property type="term" value="P:positive regulation of neuron apoptotic process"/>
    <property type="evidence" value="ECO:0007669"/>
    <property type="project" value="TreeGrafter"/>
</dbReference>
<dbReference type="Proteomes" id="UP000504623">
    <property type="component" value="Unplaced"/>
</dbReference>
<dbReference type="InterPro" id="IPR016129">
    <property type="entry name" value="Caspase_his_AS"/>
</dbReference>
<dbReference type="PRINTS" id="PR00376">
    <property type="entry name" value="IL1BCENZYME"/>
</dbReference>
<dbReference type="GO" id="GO:0005737">
    <property type="term" value="C:cytoplasm"/>
    <property type="evidence" value="ECO:0007669"/>
    <property type="project" value="TreeGrafter"/>
</dbReference>
<accession>A0A9B0T3B3</accession>
<keyword evidence="6" id="KW-0865">Zymogen</keyword>
<feature type="domain" description="Caspase family p10" evidence="8">
    <location>
        <begin position="190"/>
        <end position="282"/>
    </location>
</feature>
<dbReference type="InterPro" id="IPR033139">
    <property type="entry name" value="Caspase_cys_AS"/>
</dbReference>
<sequence length="282" mass="32050">MEFSQDEFSGITSVILRMKKRAPSPPIKNREGQEGVPAHRYNMNYEKVGKCIIINNKNFDKTTEMDTRTGTDKDSEALTKCFRSLGFDVTVYNDCCCARMEELLEQASKEDHSNSACFVCIILSHGEENYIYGTDTLIPVKDLTVHVRGDRCKTLLGKPKLFFIQACRGKELDDGVQADSVVVSDTDAKSPHSIPVEADFLIAYSTVPGYYSWRNPGRGSWFIQALCRILNEHGKTLEIMQILTRVNNMVARDFESCCSDLKFDRKKQMPCIQSMLTKELYF</sequence>
<evidence type="ECO:0000256" key="5">
    <source>
        <dbReference type="ARBA" id="ARBA00022807"/>
    </source>
</evidence>
<gene>
    <name evidence="11" type="primary">CASP7</name>
</gene>
<dbReference type="InterPro" id="IPR011600">
    <property type="entry name" value="Pept_C14_caspase"/>
</dbReference>
<dbReference type="PROSITE" id="PS01121">
    <property type="entry name" value="CASPASE_HIS"/>
    <property type="match status" value="1"/>
</dbReference>
<dbReference type="PROSITE" id="PS50207">
    <property type="entry name" value="CASPASE_P10"/>
    <property type="match status" value="1"/>
</dbReference>
<dbReference type="SUPFAM" id="SSF52129">
    <property type="entry name" value="Caspase-like"/>
    <property type="match status" value="1"/>
</dbReference>
<evidence type="ECO:0000259" key="9">
    <source>
        <dbReference type="PROSITE" id="PS50208"/>
    </source>
</evidence>
<protein>
    <submittedName>
        <fullName evidence="11">Caspase-7</fullName>
    </submittedName>
</protein>
<dbReference type="InterPro" id="IPR029030">
    <property type="entry name" value="Caspase-like_dom_sf"/>
</dbReference>
<evidence type="ECO:0000313" key="11">
    <source>
        <dbReference type="RefSeq" id="XP_006831548.1"/>
    </source>
</evidence>
<dbReference type="GO" id="GO:0097194">
    <property type="term" value="P:execution phase of apoptosis"/>
    <property type="evidence" value="ECO:0007669"/>
    <property type="project" value="TreeGrafter"/>
</dbReference>
<keyword evidence="2" id="KW-0645">Protease</keyword>
<dbReference type="PROSITE" id="PS50208">
    <property type="entry name" value="CASPASE_P20"/>
    <property type="match status" value="1"/>
</dbReference>
<proteinExistence type="inferred from homology"/>
<name>A0A9B0T3B3_CHRAS</name>
<keyword evidence="4" id="KW-0378">Hydrolase</keyword>
<dbReference type="InterPro" id="IPR015917">
    <property type="entry name" value="Pept_C14A"/>
</dbReference>
<dbReference type="AlphaFoldDB" id="A0A9B0T3B3"/>
<dbReference type="CTD" id="840"/>
<reference evidence="11" key="1">
    <citation type="submission" date="2025-08" db="UniProtKB">
        <authorList>
            <consortium name="RefSeq"/>
        </authorList>
    </citation>
    <scope>IDENTIFICATION</scope>
    <source>
        <tissue evidence="11">Spleen</tissue>
    </source>
</reference>
<dbReference type="InterPro" id="IPR001309">
    <property type="entry name" value="Pept_C14_p20"/>
</dbReference>
<evidence type="ECO:0000256" key="4">
    <source>
        <dbReference type="ARBA" id="ARBA00022801"/>
    </source>
</evidence>
<dbReference type="PANTHER" id="PTHR10454:SF31">
    <property type="entry name" value="CASPASE-7"/>
    <property type="match status" value="1"/>
</dbReference>
<dbReference type="OrthoDB" id="6116485at2759"/>
<evidence type="ECO:0000256" key="7">
    <source>
        <dbReference type="RuleBase" id="RU003971"/>
    </source>
</evidence>
<evidence type="ECO:0000256" key="1">
    <source>
        <dbReference type="ARBA" id="ARBA00010134"/>
    </source>
</evidence>
<dbReference type="Gene3D" id="3.40.50.1460">
    <property type="match status" value="1"/>
</dbReference>
<organism evidence="10 11">
    <name type="scientific">Chrysochloris asiatica</name>
    <name type="common">Cape golden mole</name>
    <dbReference type="NCBI Taxonomy" id="185453"/>
    <lineage>
        <taxon>Eukaryota</taxon>
        <taxon>Metazoa</taxon>
        <taxon>Chordata</taxon>
        <taxon>Craniata</taxon>
        <taxon>Vertebrata</taxon>
        <taxon>Euteleostomi</taxon>
        <taxon>Mammalia</taxon>
        <taxon>Eutheria</taxon>
        <taxon>Afrotheria</taxon>
        <taxon>Chrysochloridae</taxon>
        <taxon>Chrysochlorinae</taxon>
        <taxon>Chrysochloris</taxon>
    </lineage>
</organism>
<dbReference type="PANTHER" id="PTHR10454">
    <property type="entry name" value="CASPASE"/>
    <property type="match status" value="1"/>
</dbReference>
<dbReference type="Pfam" id="PF00656">
    <property type="entry name" value="Peptidase_C14"/>
    <property type="match status" value="1"/>
</dbReference>
<comment type="similarity">
    <text evidence="1 7">Belongs to the peptidase C14A family.</text>
</comment>
<evidence type="ECO:0000256" key="2">
    <source>
        <dbReference type="ARBA" id="ARBA00022670"/>
    </source>
</evidence>
<dbReference type="InterPro" id="IPR002138">
    <property type="entry name" value="Pept_C14_p10"/>
</dbReference>
<keyword evidence="5" id="KW-0788">Thiol protease</keyword>
<dbReference type="PROSITE" id="PS01122">
    <property type="entry name" value="CASPASE_CYS"/>
    <property type="match status" value="1"/>
</dbReference>
<dbReference type="InterPro" id="IPR002398">
    <property type="entry name" value="Pept_C14"/>
</dbReference>
<evidence type="ECO:0000256" key="6">
    <source>
        <dbReference type="ARBA" id="ARBA00023145"/>
    </source>
</evidence>
<dbReference type="RefSeq" id="XP_006831548.1">
    <property type="nucleotide sequence ID" value="XM_006831485.1"/>
</dbReference>
<dbReference type="GeneID" id="102841627"/>
<dbReference type="CDD" id="cd00032">
    <property type="entry name" value="CASc"/>
    <property type="match status" value="1"/>
</dbReference>
<keyword evidence="10" id="KW-1185">Reference proteome</keyword>
<dbReference type="FunFam" id="3.40.50.1460:FF:000001">
    <property type="entry name" value="Caspase-3 preproprotein"/>
    <property type="match status" value="1"/>
</dbReference>
<dbReference type="GO" id="GO:0006508">
    <property type="term" value="P:proteolysis"/>
    <property type="evidence" value="ECO:0007669"/>
    <property type="project" value="UniProtKB-KW"/>
</dbReference>